<dbReference type="Proteomes" id="UP001346149">
    <property type="component" value="Unassembled WGS sequence"/>
</dbReference>
<dbReference type="EMBL" id="JAXQNO010000006">
    <property type="protein sequence ID" value="KAK4795965.1"/>
    <property type="molecule type" value="Genomic_DNA"/>
</dbReference>
<organism evidence="1 2">
    <name type="scientific">Trapa natans</name>
    <name type="common">Water chestnut</name>
    <dbReference type="NCBI Taxonomy" id="22666"/>
    <lineage>
        <taxon>Eukaryota</taxon>
        <taxon>Viridiplantae</taxon>
        <taxon>Streptophyta</taxon>
        <taxon>Embryophyta</taxon>
        <taxon>Tracheophyta</taxon>
        <taxon>Spermatophyta</taxon>
        <taxon>Magnoliopsida</taxon>
        <taxon>eudicotyledons</taxon>
        <taxon>Gunneridae</taxon>
        <taxon>Pentapetalae</taxon>
        <taxon>rosids</taxon>
        <taxon>malvids</taxon>
        <taxon>Myrtales</taxon>
        <taxon>Lythraceae</taxon>
        <taxon>Trapa</taxon>
    </lineage>
</organism>
<name>A0AAN7RC27_TRANT</name>
<dbReference type="AlphaFoldDB" id="A0AAN7RC27"/>
<accession>A0AAN7RC27</accession>
<protein>
    <submittedName>
        <fullName evidence="1">Uncharacterized protein</fullName>
    </submittedName>
</protein>
<comment type="caution">
    <text evidence="1">The sequence shown here is derived from an EMBL/GenBank/DDBJ whole genome shotgun (WGS) entry which is preliminary data.</text>
</comment>
<keyword evidence="2" id="KW-1185">Reference proteome</keyword>
<proteinExistence type="predicted"/>
<evidence type="ECO:0000313" key="2">
    <source>
        <dbReference type="Proteomes" id="UP001346149"/>
    </source>
</evidence>
<gene>
    <name evidence="1" type="ORF">SAY86_028291</name>
</gene>
<evidence type="ECO:0000313" key="1">
    <source>
        <dbReference type="EMBL" id="KAK4795965.1"/>
    </source>
</evidence>
<reference evidence="1 2" key="1">
    <citation type="journal article" date="2023" name="Hortic Res">
        <title>Pangenome of water caltrop reveals structural variations and asymmetric subgenome divergence after allopolyploidization.</title>
        <authorList>
            <person name="Zhang X."/>
            <person name="Chen Y."/>
            <person name="Wang L."/>
            <person name="Yuan Y."/>
            <person name="Fang M."/>
            <person name="Shi L."/>
            <person name="Lu R."/>
            <person name="Comes H.P."/>
            <person name="Ma Y."/>
            <person name="Chen Y."/>
            <person name="Huang G."/>
            <person name="Zhou Y."/>
            <person name="Zheng Z."/>
            <person name="Qiu Y."/>
        </authorList>
    </citation>
    <scope>NUCLEOTIDE SEQUENCE [LARGE SCALE GENOMIC DNA]</scope>
    <source>
        <strain evidence="1">F231</strain>
    </source>
</reference>
<sequence>MATAVAEMRWPPERFSRYHAALKIVVERQVRAGYVGRPESCPGAGFSGAIFGLSRVTSIASPALLCM</sequence>